<reference evidence="3 4" key="1">
    <citation type="journal article" date="2020" name="bioRxiv">
        <title>Whole genome comparisons of ergot fungi reveals the divergence and evolution of species within the genus Claviceps are the result of varying mechanisms driving genome evolution and host range expansion.</title>
        <authorList>
            <person name="Wyka S.A."/>
            <person name="Mondo S.J."/>
            <person name="Liu M."/>
            <person name="Dettman J."/>
            <person name="Nalam V."/>
            <person name="Broders K.D."/>
        </authorList>
    </citation>
    <scope>NUCLEOTIDE SEQUENCE [LARGE SCALE GENOMIC DNA]</scope>
    <source>
        <strain evidence="3 4">CCC 1485</strain>
    </source>
</reference>
<evidence type="ECO:0000313" key="4">
    <source>
        <dbReference type="Proteomes" id="UP000706124"/>
    </source>
</evidence>
<evidence type="ECO:0000256" key="2">
    <source>
        <dbReference type="SAM" id="Phobius"/>
    </source>
</evidence>
<dbReference type="EMBL" id="SRPO01000001">
    <property type="protein sequence ID" value="KAG5949723.1"/>
    <property type="molecule type" value="Genomic_DNA"/>
</dbReference>
<protein>
    <submittedName>
        <fullName evidence="3">Uncharacterized protein</fullName>
    </submittedName>
</protein>
<accession>A0A9P7ML19</accession>
<name>A0A9P7ML19_9HYPO</name>
<gene>
    <name evidence="3" type="ORF">E4U60_000008</name>
</gene>
<keyword evidence="4" id="KW-1185">Reference proteome</keyword>
<keyword evidence="2" id="KW-0472">Membrane</keyword>
<feature type="transmembrane region" description="Helical" evidence="2">
    <location>
        <begin position="325"/>
        <end position="348"/>
    </location>
</feature>
<feature type="transmembrane region" description="Helical" evidence="2">
    <location>
        <begin position="190"/>
        <end position="212"/>
    </location>
</feature>
<organism evidence="3 4">
    <name type="scientific">Claviceps pazoutovae</name>
    <dbReference type="NCBI Taxonomy" id="1649127"/>
    <lineage>
        <taxon>Eukaryota</taxon>
        <taxon>Fungi</taxon>
        <taxon>Dikarya</taxon>
        <taxon>Ascomycota</taxon>
        <taxon>Pezizomycotina</taxon>
        <taxon>Sordariomycetes</taxon>
        <taxon>Hypocreomycetidae</taxon>
        <taxon>Hypocreales</taxon>
        <taxon>Clavicipitaceae</taxon>
        <taxon>Claviceps</taxon>
    </lineage>
</organism>
<feature type="transmembrane region" description="Helical" evidence="2">
    <location>
        <begin position="301"/>
        <end position="319"/>
    </location>
</feature>
<comment type="caution">
    <text evidence="3">The sequence shown here is derived from an EMBL/GenBank/DDBJ whole genome shotgun (WGS) entry which is preliminary data.</text>
</comment>
<proteinExistence type="predicted"/>
<sequence>MAPTKRSTRSDATITSDTHEQTLAKTPQTSLSVTEKMDEVAQGATSSTGRKLPCVAQFPLTAALSFALSGLGSVVMSQVSRGELQSLTRGWGSWQEVAVLTSWRLAELALAWYGKLDCLEAASMNVLAHGPVIFLLSAFYGLSSTSAILALVIDVLSIAVPFYLVLPLSRADGSALRNSNREMLDMPMQILTSLLSTGIYTVTLVLSLRFLLPRILVLYFRGLPTLEPAYSASYTDVLPVTLVFGLAASKFIFAPFATTGKAKEDAKIEEFDPVNASLGQTVEWNFWGYTAKTKVVIRRTIGAALLTGVGTFFGCSYRMHGVEAAGAAAYASVWVASVILTGVGLGFVGGE</sequence>
<feature type="transmembrane region" description="Helical" evidence="2">
    <location>
        <begin position="232"/>
        <end position="253"/>
    </location>
</feature>
<dbReference type="Proteomes" id="UP000706124">
    <property type="component" value="Unassembled WGS sequence"/>
</dbReference>
<dbReference type="AlphaFoldDB" id="A0A9P7ML19"/>
<keyword evidence="2" id="KW-1133">Transmembrane helix</keyword>
<evidence type="ECO:0000256" key="1">
    <source>
        <dbReference type="SAM" id="MobiDB-lite"/>
    </source>
</evidence>
<dbReference type="OrthoDB" id="5394254at2759"/>
<feature type="region of interest" description="Disordered" evidence="1">
    <location>
        <begin position="1"/>
        <end position="27"/>
    </location>
</feature>
<feature type="transmembrane region" description="Helical" evidence="2">
    <location>
        <begin position="126"/>
        <end position="142"/>
    </location>
</feature>
<keyword evidence="2" id="KW-0812">Transmembrane</keyword>
<evidence type="ECO:0000313" key="3">
    <source>
        <dbReference type="EMBL" id="KAG5949723.1"/>
    </source>
</evidence>
<feature type="transmembrane region" description="Helical" evidence="2">
    <location>
        <begin position="148"/>
        <end position="169"/>
    </location>
</feature>